<keyword evidence="2" id="KW-0560">Oxidoreductase</keyword>
<accession>A0ABR6B8J0</accession>
<dbReference type="EMBL" id="JACJID010000001">
    <property type="protein sequence ID" value="MBA8923186.1"/>
    <property type="molecule type" value="Genomic_DNA"/>
</dbReference>
<evidence type="ECO:0000313" key="5">
    <source>
        <dbReference type="Proteomes" id="UP000517916"/>
    </source>
</evidence>
<comment type="caution">
    <text evidence="4">The sequence shown here is derived from an EMBL/GenBank/DDBJ whole genome shotgun (WGS) entry which is preliminary data.</text>
</comment>
<dbReference type="SMART" id="SM00903">
    <property type="entry name" value="Flavin_Reduct"/>
    <property type="match status" value="1"/>
</dbReference>
<dbReference type="RefSeq" id="WP_025359188.1">
    <property type="nucleotide sequence ID" value="NZ_BAAABQ010000046.1"/>
</dbReference>
<dbReference type="Gene3D" id="2.30.110.10">
    <property type="entry name" value="Electron Transport, Fmn-binding Protein, Chain A"/>
    <property type="match status" value="1"/>
</dbReference>
<evidence type="ECO:0000256" key="1">
    <source>
        <dbReference type="ARBA" id="ARBA00008898"/>
    </source>
</evidence>
<dbReference type="InterPro" id="IPR050268">
    <property type="entry name" value="NADH-dep_flavin_reductase"/>
</dbReference>
<comment type="similarity">
    <text evidence="1">Belongs to the non-flavoprotein flavin reductase family.</text>
</comment>
<evidence type="ECO:0000313" key="4">
    <source>
        <dbReference type="EMBL" id="MBA8923186.1"/>
    </source>
</evidence>
<dbReference type="InterPro" id="IPR002563">
    <property type="entry name" value="Flavin_Rdtase-like_dom"/>
</dbReference>
<dbReference type="Proteomes" id="UP000517916">
    <property type="component" value="Unassembled WGS sequence"/>
</dbReference>
<keyword evidence="5" id="KW-1185">Reference proteome</keyword>
<reference evidence="4 5" key="1">
    <citation type="submission" date="2020-08" db="EMBL/GenBank/DDBJ databases">
        <title>Genomic Encyclopedia of Archaeal and Bacterial Type Strains, Phase II (KMG-II): from individual species to whole genera.</title>
        <authorList>
            <person name="Goeker M."/>
        </authorList>
    </citation>
    <scope>NUCLEOTIDE SEQUENCE [LARGE SCALE GENOMIC DNA]</scope>
    <source>
        <strain evidence="4 5">DSM 43850</strain>
    </source>
</reference>
<dbReference type="PANTHER" id="PTHR30466:SF11">
    <property type="entry name" value="FLAVIN-DEPENDENT MONOOXYGENASE, REDUCTASE SUBUNIT HSAB"/>
    <property type="match status" value="1"/>
</dbReference>
<sequence>MTESTSLSKTVDPNGFRSLMAEFPTGVAVVTTLGELGEPRGMTCTSLCSLSLDPPTLLVCLRAQSPTLAEVLRQGAFTVNLLHERARRTAELFASGAADRFELVDWELPEGAAGPHLVRQAHAIADCRVVRTEDVGSHLIVFGEVRATATRHGPGPLLYGRRSYRGWSADAV</sequence>
<evidence type="ECO:0000256" key="2">
    <source>
        <dbReference type="ARBA" id="ARBA00023002"/>
    </source>
</evidence>
<protein>
    <submittedName>
        <fullName evidence="4">Flavin reductase (DIM6/NTAB) family NADH-FMN oxidoreductase RutF</fullName>
    </submittedName>
</protein>
<feature type="domain" description="Flavin reductase like" evidence="3">
    <location>
        <begin position="20"/>
        <end position="166"/>
    </location>
</feature>
<evidence type="ECO:0000259" key="3">
    <source>
        <dbReference type="SMART" id="SM00903"/>
    </source>
</evidence>
<dbReference type="Pfam" id="PF01613">
    <property type="entry name" value="Flavin_Reduct"/>
    <property type="match status" value="1"/>
</dbReference>
<dbReference type="SUPFAM" id="SSF50475">
    <property type="entry name" value="FMN-binding split barrel"/>
    <property type="match status" value="1"/>
</dbReference>
<dbReference type="InterPro" id="IPR012349">
    <property type="entry name" value="Split_barrel_FMN-bd"/>
</dbReference>
<organism evidence="4 5">
    <name type="scientific">Kutzneria viridogrisea</name>
    <dbReference type="NCBI Taxonomy" id="47990"/>
    <lineage>
        <taxon>Bacteria</taxon>
        <taxon>Bacillati</taxon>
        <taxon>Actinomycetota</taxon>
        <taxon>Actinomycetes</taxon>
        <taxon>Pseudonocardiales</taxon>
        <taxon>Pseudonocardiaceae</taxon>
        <taxon>Kutzneria</taxon>
    </lineage>
</organism>
<gene>
    <name evidence="4" type="ORF">BC739_000383</name>
</gene>
<name>A0ABR6B8J0_9PSEU</name>
<proteinExistence type="inferred from homology"/>
<dbReference type="PANTHER" id="PTHR30466">
    <property type="entry name" value="FLAVIN REDUCTASE"/>
    <property type="match status" value="1"/>
</dbReference>